<dbReference type="PRINTS" id="PR00778">
    <property type="entry name" value="HTHARSR"/>
</dbReference>
<evidence type="ECO:0000256" key="3">
    <source>
        <dbReference type="ARBA" id="ARBA00023163"/>
    </source>
</evidence>
<dbReference type="InterPro" id="IPR036388">
    <property type="entry name" value="WH-like_DNA-bd_sf"/>
</dbReference>
<dbReference type="SMART" id="SM00418">
    <property type="entry name" value="HTH_ARSR"/>
    <property type="match status" value="1"/>
</dbReference>
<dbReference type="InterPro" id="IPR036390">
    <property type="entry name" value="WH_DNA-bd_sf"/>
</dbReference>
<proteinExistence type="predicted"/>
<dbReference type="SUPFAM" id="SSF46785">
    <property type="entry name" value="Winged helix' DNA-binding domain"/>
    <property type="match status" value="1"/>
</dbReference>
<name>A0ABS6S468_9BACT</name>
<evidence type="ECO:0000256" key="1">
    <source>
        <dbReference type="ARBA" id="ARBA00023015"/>
    </source>
</evidence>
<dbReference type="Pfam" id="PF01022">
    <property type="entry name" value="HTH_5"/>
    <property type="match status" value="1"/>
</dbReference>
<keyword evidence="3" id="KW-0804">Transcription</keyword>
<reference evidence="5 6" key="1">
    <citation type="journal article" date="2020" name="J Geophys Res Biogeosci">
        <title>Magnetotaxis as an Adaptation to Enable Bacterial Shuttling of Microbial Sulfur and Sulfur Cycling Across Aquatic Oxic#Anoxic Interfaces.</title>
        <authorList>
            <person name="Li J."/>
            <person name="Liu P."/>
            <person name="Wang J."/>
            <person name="Roberts A.P."/>
            <person name="Pan Y."/>
        </authorList>
    </citation>
    <scope>NUCLEOTIDE SEQUENCE [LARGE SCALE GENOMIC DNA]</scope>
    <source>
        <strain evidence="5 6">MYR-1_YQ</strain>
    </source>
</reference>
<dbReference type="PANTHER" id="PTHR33154">
    <property type="entry name" value="TRANSCRIPTIONAL REGULATOR, ARSR FAMILY"/>
    <property type="match status" value="1"/>
</dbReference>
<dbReference type="Gene3D" id="1.10.10.10">
    <property type="entry name" value="Winged helix-like DNA-binding domain superfamily/Winged helix DNA-binding domain"/>
    <property type="match status" value="1"/>
</dbReference>
<dbReference type="InterPro" id="IPR051081">
    <property type="entry name" value="HTH_MetalResp_TranReg"/>
</dbReference>
<comment type="caution">
    <text evidence="5">The sequence shown here is derived from an EMBL/GenBank/DDBJ whole genome shotgun (WGS) entry which is preliminary data.</text>
</comment>
<dbReference type="InterPro" id="IPR001845">
    <property type="entry name" value="HTH_ArsR_DNA-bd_dom"/>
</dbReference>
<organism evidence="5 6">
    <name type="scientific">Candidatus Magnetobacterium casense</name>
    <dbReference type="NCBI Taxonomy" id="1455061"/>
    <lineage>
        <taxon>Bacteria</taxon>
        <taxon>Pseudomonadati</taxon>
        <taxon>Nitrospirota</taxon>
        <taxon>Thermodesulfovibrionia</taxon>
        <taxon>Thermodesulfovibrionales</taxon>
        <taxon>Candidatus Magnetobacteriaceae</taxon>
        <taxon>Candidatus Magnetobacterium</taxon>
    </lineage>
</organism>
<dbReference type="EMBL" id="JABXWD010000468">
    <property type="protein sequence ID" value="MBV6343163.1"/>
    <property type="molecule type" value="Genomic_DNA"/>
</dbReference>
<protein>
    <submittedName>
        <fullName evidence="5">Winged helix-turn-helix transcriptional regulator</fullName>
    </submittedName>
</protein>
<keyword evidence="6" id="KW-1185">Reference proteome</keyword>
<accession>A0ABS6S468</accession>
<dbReference type="InterPro" id="IPR011991">
    <property type="entry name" value="ArsR-like_HTH"/>
</dbReference>
<evidence type="ECO:0000313" key="6">
    <source>
        <dbReference type="Proteomes" id="UP001196980"/>
    </source>
</evidence>
<dbReference type="PROSITE" id="PS50987">
    <property type="entry name" value="HTH_ARSR_2"/>
    <property type="match status" value="1"/>
</dbReference>
<dbReference type="CDD" id="cd00090">
    <property type="entry name" value="HTH_ARSR"/>
    <property type="match status" value="1"/>
</dbReference>
<dbReference type="PANTHER" id="PTHR33154:SF18">
    <property type="entry name" value="ARSENICAL RESISTANCE OPERON REPRESSOR"/>
    <property type="match status" value="1"/>
</dbReference>
<dbReference type="RefSeq" id="WP_218253768.1">
    <property type="nucleotide sequence ID" value="NZ_JABXWD010000468.1"/>
</dbReference>
<feature type="domain" description="HTH arsR-type" evidence="4">
    <location>
        <begin position="1"/>
        <end position="93"/>
    </location>
</feature>
<sequence length="95" mass="11053">MKNLKQKIDMLKVVSHPVRIRILMQLAKGGRCVSDLEKFLDVSQPNLSQHLAILRDHRVIDYYPDGKLRRYFIVEPMIYKLLEMLFSGATVTPVL</sequence>
<evidence type="ECO:0000259" key="4">
    <source>
        <dbReference type="PROSITE" id="PS50987"/>
    </source>
</evidence>
<gene>
    <name evidence="5" type="ORF">HWQ67_16405</name>
</gene>
<evidence type="ECO:0000313" key="5">
    <source>
        <dbReference type="EMBL" id="MBV6343163.1"/>
    </source>
</evidence>
<keyword evidence="1" id="KW-0805">Transcription regulation</keyword>
<evidence type="ECO:0000256" key="2">
    <source>
        <dbReference type="ARBA" id="ARBA00023125"/>
    </source>
</evidence>
<dbReference type="NCBIfam" id="NF033788">
    <property type="entry name" value="HTH_metalloreg"/>
    <property type="match status" value="1"/>
</dbReference>
<keyword evidence="2" id="KW-0238">DNA-binding</keyword>
<dbReference type="Proteomes" id="UP001196980">
    <property type="component" value="Unassembled WGS sequence"/>
</dbReference>